<evidence type="ECO:0000313" key="14">
    <source>
        <dbReference type="Proteomes" id="UP000008710"/>
    </source>
</evidence>
<feature type="domain" description="ABC transmembrane type-1" evidence="12">
    <location>
        <begin position="691"/>
        <end position="973"/>
    </location>
</feature>
<accession>Q0S6U7</accession>
<keyword evidence="6" id="KW-0067">ATP-binding</keyword>
<dbReference type="GO" id="GO:0005524">
    <property type="term" value="F:ATP binding"/>
    <property type="evidence" value="ECO:0007669"/>
    <property type="project" value="UniProtKB-KW"/>
</dbReference>
<keyword evidence="5" id="KW-0547">Nucleotide-binding</keyword>
<evidence type="ECO:0000256" key="2">
    <source>
        <dbReference type="ARBA" id="ARBA00022448"/>
    </source>
</evidence>
<evidence type="ECO:0000256" key="1">
    <source>
        <dbReference type="ARBA" id="ARBA00004651"/>
    </source>
</evidence>
<evidence type="ECO:0000256" key="9">
    <source>
        <dbReference type="ARBA" id="ARBA00061644"/>
    </source>
</evidence>
<evidence type="ECO:0000313" key="13">
    <source>
        <dbReference type="EMBL" id="ABG96739.1"/>
    </source>
</evidence>
<dbReference type="InterPro" id="IPR003439">
    <property type="entry name" value="ABC_transporter-like_ATP-bd"/>
</dbReference>
<organism evidence="13 14">
    <name type="scientific">Rhodococcus jostii (strain RHA1)</name>
    <dbReference type="NCBI Taxonomy" id="101510"/>
    <lineage>
        <taxon>Bacteria</taxon>
        <taxon>Bacillati</taxon>
        <taxon>Actinomycetota</taxon>
        <taxon>Actinomycetes</taxon>
        <taxon>Mycobacteriales</taxon>
        <taxon>Nocardiaceae</taxon>
        <taxon>Rhodococcus</taxon>
    </lineage>
</organism>
<feature type="transmembrane region" description="Helical" evidence="10">
    <location>
        <begin position="937"/>
        <end position="958"/>
    </location>
</feature>
<dbReference type="EMBL" id="CP000431">
    <property type="protein sequence ID" value="ABG96739.1"/>
    <property type="molecule type" value="Genomic_DNA"/>
</dbReference>
<dbReference type="Pfam" id="PF00005">
    <property type="entry name" value="ABC_tran"/>
    <property type="match status" value="2"/>
</dbReference>
<feature type="transmembrane region" description="Helical" evidence="10">
    <location>
        <begin position="726"/>
        <end position="744"/>
    </location>
</feature>
<dbReference type="KEGG" id="rha:RHA1_ro04958"/>
<dbReference type="Proteomes" id="UP000008710">
    <property type="component" value="Chromosome"/>
</dbReference>
<reference evidence="14" key="1">
    <citation type="journal article" date="2006" name="Proc. Natl. Acad. Sci. U.S.A.">
        <title>The complete genome of Rhodococcus sp. RHA1 provides insights into a catabolic powerhouse.</title>
        <authorList>
            <person name="McLeod M.P."/>
            <person name="Warren R.L."/>
            <person name="Hsiao W.W.L."/>
            <person name="Araki N."/>
            <person name="Myhre M."/>
            <person name="Fernandes C."/>
            <person name="Miyazawa D."/>
            <person name="Wong W."/>
            <person name="Lillquist A.L."/>
            <person name="Wang D."/>
            <person name="Dosanjh M."/>
            <person name="Hara H."/>
            <person name="Petrescu A."/>
            <person name="Morin R.D."/>
            <person name="Yang G."/>
            <person name="Stott J.M."/>
            <person name="Schein J.E."/>
            <person name="Shin H."/>
            <person name="Smailus D."/>
            <person name="Siddiqui A.S."/>
            <person name="Marra M.A."/>
            <person name="Jones S.J.M."/>
            <person name="Holt R."/>
            <person name="Brinkman F.S.L."/>
            <person name="Miyauchi K."/>
            <person name="Fukuda M."/>
            <person name="Davies J.E."/>
            <person name="Mohn W.W."/>
            <person name="Eltis L.D."/>
        </authorList>
    </citation>
    <scope>NUCLEOTIDE SEQUENCE [LARGE SCALE GENOMIC DNA]</scope>
    <source>
        <strain evidence="14">RHA1</strain>
    </source>
</reference>
<feature type="domain" description="ABC transporter" evidence="11">
    <location>
        <begin position="1007"/>
        <end position="1242"/>
    </location>
</feature>
<evidence type="ECO:0000256" key="5">
    <source>
        <dbReference type="ARBA" id="ARBA00022741"/>
    </source>
</evidence>
<dbReference type="RefSeq" id="WP_011597238.1">
    <property type="nucleotide sequence ID" value="NC_008268.1"/>
</dbReference>
<name>Q0S6U7_RHOJR</name>
<dbReference type="InterPro" id="IPR036640">
    <property type="entry name" value="ABC1_TM_sf"/>
</dbReference>
<evidence type="ECO:0000256" key="7">
    <source>
        <dbReference type="ARBA" id="ARBA00022989"/>
    </source>
</evidence>
<evidence type="ECO:0000256" key="4">
    <source>
        <dbReference type="ARBA" id="ARBA00022692"/>
    </source>
</evidence>
<evidence type="ECO:0000256" key="6">
    <source>
        <dbReference type="ARBA" id="ARBA00022840"/>
    </source>
</evidence>
<dbReference type="SMART" id="SM00382">
    <property type="entry name" value="AAA"/>
    <property type="match status" value="2"/>
</dbReference>
<feature type="transmembrane region" description="Helical" evidence="10">
    <location>
        <begin position="263"/>
        <end position="290"/>
    </location>
</feature>
<sequence length="1278" mass="136541">MTTEVSGENVGWLRYLFGYCLRQRRNLVLAYGAAAVAAAATATIPLAVRHVIDNAAVDTNHALAPWIAVLIALASLRFAAAYTRRYRSGQLSLGVQYDLRGDAFRSLLRLDGVKQDGLQTGQVVSRSISDITLIQMLLQLLPHMAGNLLMFAISLAVMAVLSPILTLVALVVLPALWFISMRSRVDLFPANWHAQEQAAIVAGGVEAAVTGVRVVKGFGQEDRELEDLEKRAGDLFRSRLRVARLTSRYNPALQAVPMLGQALVLALGGWLALHGTLSLGTFVAFTTYLASFASPVRQLATLLTVSQQGRASVERVREVIDNAPAVTTPPGAVDLPGGPLEVVFDDVAFGYDPSNRLLDGLSLRIAPGETVAVVGAAGSGKSTLAMLVPRLYDVDAGAVTVGGIDTRRLSLGSLRSALGVVFEDSYLMSETIRANVSYGRPDADEALVREALRVVQAEEFVDALPDGLDTVVGEQGVTLSGGQRQRIALARALVTDPRILVLDDATSAVDARVEAAIHHELSVATSERTTLIIAHRRSTLALADRIAVLAHGRIVDVGTSAELDERCPLFRALLSSADDVTAPDRSNEPPDVDGVTAELWRREDGDEASGVFDARAAAAFATAAAGASGPSRGGASGGILSSAPPSPEVMARLDDLPPLTGDPDVAADEARAADPAFGLRSLLRPLLLPLVAGLALVGLDAVAQIAVPVLVRTGVDRGVLQGARDLLLLAAAATILVVLLDWAVNIAQARVTGRTGERLLYTLRVKTFAQLQRLGLQYYERELAGRIMTRMTTDVDSLSNFLQTGLATAVVSALTISGVLVALLVIDAELALVLVLVVPVLVAATVVFRRKSVPAYAEARDRVGIVNAYLQENVTNIRVTQAFRRENYNAAQFARRAWDFRESRLRAQRYMALYFPFVEFLSVVATGLVLAAGTARIHGGTLTVGTLIAFVLYVELFFAPVQQLSQVFDGYQQAVIGLGRLRGLMRTPTTTPQAGDPIVLDRLQGGIVFDEVHFAYESGKGEALRGIALRIEPGETVALVGQTGAGKSTVLKLLARFYDPTQGAVRVDGIDTRSLDLASFRQRLGVVPQEPHLFGATVRDAVAYGRPDATDAEVEAASRAVGAHEMVSGLALGYLQPIGEHGRNLSAGQRQLLALARAELVDPDILLLDEATASLDLATEDRVRLATENLSRRRTTVVVAHRLSTAARADRVVVLDGGQVAEVGTHDELLDRGGVYRELWYAYAASPPVSTYQPPGGCFKFPGRGVRVPRRPDLMFLG</sequence>
<protein>
    <submittedName>
        <fullName evidence="13">Bifunctional ABC multidrug transporter</fullName>
    </submittedName>
</protein>
<feature type="domain" description="ABC transporter" evidence="11">
    <location>
        <begin position="342"/>
        <end position="576"/>
    </location>
</feature>
<dbReference type="SUPFAM" id="SSF90123">
    <property type="entry name" value="ABC transporter transmembrane region"/>
    <property type="match status" value="2"/>
</dbReference>
<dbReference type="PROSITE" id="PS50893">
    <property type="entry name" value="ABC_TRANSPORTER_2"/>
    <property type="match status" value="2"/>
</dbReference>
<keyword evidence="7 10" id="KW-1133">Transmembrane helix</keyword>
<evidence type="ECO:0000256" key="8">
    <source>
        <dbReference type="ARBA" id="ARBA00023136"/>
    </source>
</evidence>
<evidence type="ECO:0000256" key="3">
    <source>
        <dbReference type="ARBA" id="ARBA00022475"/>
    </source>
</evidence>
<feature type="transmembrane region" description="Helical" evidence="10">
    <location>
        <begin position="28"/>
        <end position="48"/>
    </location>
</feature>
<dbReference type="PROSITE" id="PS50929">
    <property type="entry name" value="ABC_TM1F"/>
    <property type="match status" value="2"/>
</dbReference>
<dbReference type="eggNOG" id="COG1132">
    <property type="taxonomic scope" value="Bacteria"/>
</dbReference>
<dbReference type="PANTHER" id="PTHR43394:SF1">
    <property type="entry name" value="ATP-BINDING CASSETTE SUB-FAMILY B MEMBER 10, MITOCHONDRIAL"/>
    <property type="match status" value="1"/>
</dbReference>
<keyword evidence="3" id="KW-1003">Cell membrane</keyword>
<dbReference type="GO" id="GO:0016887">
    <property type="term" value="F:ATP hydrolysis activity"/>
    <property type="evidence" value="ECO:0007669"/>
    <property type="project" value="InterPro"/>
</dbReference>
<dbReference type="InterPro" id="IPR039421">
    <property type="entry name" value="Type_1_exporter"/>
</dbReference>
<dbReference type="CDD" id="cd18546">
    <property type="entry name" value="ABC_6TM_Rv0194_D2_like"/>
    <property type="match status" value="1"/>
</dbReference>
<evidence type="ECO:0000259" key="11">
    <source>
        <dbReference type="PROSITE" id="PS50893"/>
    </source>
</evidence>
<dbReference type="InterPro" id="IPR003593">
    <property type="entry name" value="AAA+_ATPase"/>
</dbReference>
<dbReference type="InterPro" id="IPR011527">
    <property type="entry name" value="ABC1_TM_dom"/>
</dbReference>
<comment type="subcellular location">
    <subcellularLocation>
        <location evidence="1">Cell membrane</location>
        <topology evidence="1">Multi-pass membrane protein</topology>
    </subcellularLocation>
</comment>
<dbReference type="Gene3D" id="3.40.50.300">
    <property type="entry name" value="P-loop containing nucleotide triphosphate hydrolases"/>
    <property type="match status" value="2"/>
</dbReference>
<evidence type="ECO:0000259" key="12">
    <source>
        <dbReference type="PROSITE" id="PS50929"/>
    </source>
</evidence>
<feature type="domain" description="ABC transmembrane type-1" evidence="12">
    <location>
        <begin position="33"/>
        <end position="308"/>
    </location>
</feature>
<keyword evidence="4 10" id="KW-0812">Transmembrane</keyword>
<dbReference type="Pfam" id="PF00664">
    <property type="entry name" value="ABC_membrane"/>
    <property type="match status" value="2"/>
</dbReference>
<gene>
    <name evidence="13" type="ordered locus">RHA1_ro04958</name>
</gene>
<feature type="transmembrane region" description="Helical" evidence="10">
    <location>
        <begin position="800"/>
        <end position="824"/>
    </location>
</feature>
<dbReference type="SUPFAM" id="SSF52540">
    <property type="entry name" value="P-loop containing nucleoside triphosphate hydrolases"/>
    <property type="match status" value="2"/>
</dbReference>
<dbReference type="InterPro" id="IPR017871">
    <property type="entry name" value="ABC_transporter-like_CS"/>
</dbReference>
<keyword evidence="8 10" id="KW-0472">Membrane</keyword>
<dbReference type="GO" id="GO:0005886">
    <property type="term" value="C:plasma membrane"/>
    <property type="evidence" value="ECO:0007669"/>
    <property type="project" value="UniProtKB-SubCell"/>
</dbReference>
<feature type="transmembrane region" description="Helical" evidence="10">
    <location>
        <begin position="911"/>
        <end position="931"/>
    </location>
</feature>
<dbReference type="Gene3D" id="1.20.1560.10">
    <property type="entry name" value="ABC transporter type 1, transmembrane domain"/>
    <property type="match status" value="2"/>
</dbReference>
<keyword evidence="2" id="KW-0813">Transport</keyword>
<feature type="transmembrane region" description="Helical" evidence="10">
    <location>
        <begin position="148"/>
        <end position="179"/>
    </location>
</feature>
<dbReference type="CDD" id="cd18543">
    <property type="entry name" value="ABC_6TM_Rv0194_D1_like"/>
    <property type="match status" value="1"/>
</dbReference>
<feature type="transmembrane region" description="Helical" evidence="10">
    <location>
        <begin position="830"/>
        <end position="848"/>
    </location>
</feature>
<dbReference type="GO" id="GO:0015421">
    <property type="term" value="F:ABC-type oligopeptide transporter activity"/>
    <property type="evidence" value="ECO:0007669"/>
    <property type="project" value="TreeGrafter"/>
</dbReference>
<dbReference type="PANTHER" id="PTHR43394">
    <property type="entry name" value="ATP-DEPENDENT PERMEASE MDL1, MITOCHONDRIAL"/>
    <property type="match status" value="1"/>
</dbReference>
<dbReference type="AlphaFoldDB" id="Q0S6U7"/>
<comment type="similarity">
    <text evidence="9">Belongs to the ABC transporter superfamily. Lipid exporter (TC 3.A.1.106) family.</text>
</comment>
<feature type="transmembrane region" description="Helical" evidence="10">
    <location>
        <begin position="686"/>
        <end position="706"/>
    </location>
</feature>
<feature type="transmembrane region" description="Helical" evidence="10">
    <location>
        <begin position="63"/>
        <end position="82"/>
    </location>
</feature>
<proteinExistence type="inferred from homology"/>
<dbReference type="HOGENOM" id="CLU_000604_17_6_11"/>
<dbReference type="InterPro" id="IPR027417">
    <property type="entry name" value="P-loop_NTPase"/>
</dbReference>
<evidence type="ECO:0000256" key="10">
    <source>
        <dbReference type="SAM" id="Phobius"/>
    </source>
</evidence>
<dbReference type="PROSITE" id="PS00211">
    <property type="entry name" value="ABC_TRANSPORTER_1"/>
    <property type="match status" value="1"/>
</dbReference>
<dbReference type="FunFam" id="3.40.50.300:FF:000299">
    <property type="entry name" value="ABC transporter ATP-binding protein/permease"/>
    <property type="match status" value="2"/>
</dbReference>